<keyword evidence="2" id="KW-1133">Transmembrane helix</keyword>
<feature type="coiled-coil region" evidence="1">
    <location>
        <begin position="155"/>
        <end position="200"/>
    </location>
</feature>
<evidence type="ECO:0000256" key="2">
    <source>
        <dbReference type="SAM" id="Phobius"/>
    </source>
</evidence>
<reference evidence="3 4" key="1">
    <citation type="submission" date="2018-06" db="EMBL/GenBank/DDBJ databases">
        <authorList>
            <consortium name="Pathogen Informatics"/>
            <person name="Doyle S."/>
        </authorList>
    </citation>
    <scope>NUCLEOTIDE SEQUENCE [LARGE SCALE GENOMIC DNA]</scope>
    <source>
        <strain evidence="3 4">NCTC13335</strain>
    </source>
</reference>
<feature type="transmembrane region" description="Helical" evidence="2">
    <location>
        <begin position="272"/>
        <end position="291"/>
    </location>
</feature>
<proteinExistence type="predicted"/>
<evidence type="ECO:0000313" key="3">
    <source>
        <dbReference type="EMBL" id="STO93284.1"/>
    </source>
</evidence>
<dbReference type="EMBL" id="UGHS01000004">
    <property type="protein sequence ID" value="STO93284.1"/>
    <property type="molecule type" value="Genomic_DNA"/>
</dbReference>
<evidence type="ECO:0000313" key="4">
    <source>
        <dbReference type="Proteomes" id="UP000255264"/>
    </source>
</evidence>
<organism evidence="3 4">
    <name type="scientific">Haemophilus pittmaniae</name>
    <dbReference type="NCBI Taxonomy" id="249188"/>
    <lineage>
        <taxon>Bacteria</taxon>
        <taxon>Pseudomonadati</taxon>
        <taxon>Pseudomonadota</taxon>
        <taxon>Gammaproteobacteria</taxon>
        <taxon>Pasteurellales</taxon>
        <taxon>Pasteurellaceae</taxon>
        <taxon>Haemophilus</taxon>
    </lineage>
</organism>
<sequence length="371" mass="43150">MISDTKKTNINLTYGRLKELNNSLSKEDRNNDKKLKFCLSIVENIKENLDKWINNCPFSMVNVIHHISEGNVSSGVISYELYSACGMFLREYILTEKRAGKREHFFNDIWDHFKNEAKEFISEENPPYMLNHLITGGFDIDVINNYLGYIPFQAFSNYEDKVKEAEEKLNNIDSTIKLETEKLENLLSKKEEKVKTLASKLEEQKFGFNFVGLSQGFENLLSKKRISKWTSFSIMTIFCILLITVPIVFLGGRFLNWFPEYNINWNDIGWEHTLPIFGLEFVLIYFFRVVLTHYNSIQTQIMQIELRQSLCQFIQSYADYAKEIKEKDGGSLEKFENLIFSSILSTPDKVPSTFDGLEQLSNLIKNLKSGN</sequence>
<name>A0A377IYE8_9PAST</name>
<keyword evidence="2" id="KW-0472">Membrane</keyword>
<gene>
    <name evidence="3" type="ORF">NCTC13335_01152</name>
</gene>
<dbReference type="AlphaFoldDB" id="A0A377IYE8"/>
<keyword evidence="1" id="KW-0175">Coiled coil</keyword>
<evidence type="ECO:0000256" key="1">
    <source>
        <dbReference type="SAM" id="Coils"/>
    </source>
</evidence>
<accession>A0A377IYE8</accession>
<dbReference type="RefSeq" id="WP_258554567.1">
    <property type="nucleotide sequence ID" value="NZ_UGHS01000004.1"/>
</dbReference>
<dbReference type="Proteomes" id="UP000255264">
    <property type="component" value="Unassembled WGS sequence"/>
</dbReference>
<keyword evidence="4" id="KW-1185">Reference proteome</keyword>
<protein>
    <submittedName>
        <fullName evidence="3">Uncharacterized protein</fullName>
    </submittedName>
</protein>
<keyword evidence="2" id="KW-0812">Transmembrane</keyword>
<feature type="transmembrane region" description="Helical" evidence="2">
    <location>
        <begin position="232"/>
        <end position="252"/>
    </location>
</feature>